<reference evidence="1 2" key="1">
    <citation type="submission" date="2017-06" db="EMBL/GenBank/DDBJ databases">
        <title>Genome sequencing of cyanobaciteial culture collection at National Institute for Environmental Studies (NIES).</title>
        <authorList>
            <person name="Hirose Y."/>
            <person name="Shimura Y."/>
            <person name="Fujisawa T."/>
            <person name="Nakamura Y."/>
            <person name="Kawachi M."/>
        </authorList>
    </citation>
    <scope>NUCLEOTIDE SEQUENCE [LARGE SCALE GENOMIC DNA]</scope>
    <source>
        <strain evidence="1 2">NIES-37</strain>
    </source>
</reference>
<accession>A0A1Z4NAS5</accession>
<dbReference type="Gene3D" id="2.40.10.10">
    <property type="entry name" value="Trypsin-like serine proteases"/>
    <property type="match status" value="2"/>
</dbReference>
<organism evidence="1 2">
    <name type="scientific">Tolypothrix tenuis PCC 7101</name>
    <dbReference type="NCBI Taxonomy" id="231146"/>
    <lineage>
        <taxon>Bacteria</taxon>
        <taxon>Bacillati</taxon>
        <taxon>Cyanobacteriota</taxon>
        <taxon>Cyanophyceae</taxon>
        <taxon>Nostocales</taxon>
        <taxon>Tolypothrichaceae</taxon>
        <taxon>Tolypothrix</taxon>
    </lineage>
</organism>
<dbReference type="RefSeq" id="WP_096583217.1">
    <property type="nucleotide sequence ID" value="NZ_CAWNJS010000001.1"/>
</dbReference>
<dbReference type="AlphaFoldDB" id="A0A1Z4NAS5"/>
<keyword evidence="1" id="KW-0378">Hydrolase</keyword>
<dbReference type="Pfam" id="PF13365">
    <property type="entry name" value="Trypsin_2"/>
    <property type="match status" value="1"/>
</dbReference>
<dbReference type="GO" id="GO:0004252">
    <property type="term" value="F:serine-type endopeptidase activity"/>
    <property type="evidence" value="ECO:0007669"/>
    <property type="project" value="InterPro"/>
</dbReference>
<dbReference type="GO" id="GO:0006508">
    <property type="term" value="P:proteolysis"/>
    <property type="evidence" value="ECO:0007669"/>
    <property type="project" value="UniProtKB-KW"/>
</dbReference>
<name>A0A1Z4NAS5_9CYAN</name>
<proteinExistence type="predicted"/>
<gene>
    <name evidence="1" type="ORF">NIES37_67850</name>
</gene>
<dbReference type="InterPro" id="IPR043504">
    <property type="entry name" value="Peptidase_S1_PA_chymotrypsin"/>
</dbReference>
<dbReference type="Gene3D" id="2.60.120.380">
    <property type="match status" value="1"/>
</dbReference>
<evidence type="ECO:0000313" key="1">
    <source>
        <dbReference type="EMBL" id="BAZ02772.1"/>
    </source>
</evidence>
<dbReference type="SUPFAM" id="SSF50494">
    <property type="entry name" value="Trypsin-like serine proteases"/>
    <property type="match status" value="1"/>
</dbReference>
<dbReference type="PANTHER" id="PTHR22939:SF129">
    <property type="entry name" value="SERINE PROTEASE HTRA2, MITOCHONDRIAL"/>
    <property type="match status" value="1"/>
</dbReference>
<protein>
    <submittedName>
        <fullName evidence="1">Serine protease</fullName>
    </submittedName>
</protein>
<keyword evidence="2" id="KW-1185">Reference proteome</keyword>
<sequence length="377" mass="40286">MKNQFLQFGTLAICTILTVISGTSIEQLLPNNDSTAVAQTAEEGISQQIYQKASPATVTIQTGRGHGSGFVVSQDGLIVTNAHVIKPSPRKGENPDNYNPYDFPSVVTVIFADGRTVAADVLGFGKGGVDLAILKIHNQKNLTTLPLAKAGSASVGDRIFALGTPLHTDFKDNFTQGYITRINSADGEIEHDARIMGGNSGGPLLNTQGQVVGVNTAGIGELNTGMNFAIPVSQVHSFIAAARRKEISSVPTIFKPQEKPNPTTISLNGRVINDNLGKSRLVRDNGSFVNLYQFQGQTGQQVVIEMNSQMFNSVLILYQLTSDGRRKEIARNNDKGPGDLNAQIITTLPESGVYLIFASSLDPGETGNYVLQATTKP</sequence>
<dbReference type="PRINTS" id="PR00834">
    <property type="entry name" value="PROTEASES2C"/>
</dbReference>
<dbReference type="PANTHER" id="PTHR22939">
    <property type="entry name" value="SERINE PROTEASE FAMILY S1C HTRA-RELATED"/>
    <property type="match status" value="1"/>
</dbReference>
<evidence type="ECO:0000313" key="2">
    <source>
        <dbReference type="Proteomes" id="UP000218785"/>
    </source>
</evidence>
<dbReference type="Proteomes" id="UP000218785">
    <property type="component" value="Chromosome"/>
</dbReference>
<dbReference type="KEGG" id="ttq:NIES37_67850"/>
<keyword evidence="1" id="KW-0645">Protease</keyword>
<dbReference type="EMBL" id="AP018248">
    <property type="protein sequence ID" value="BAZ02772.1"/>
    <property type="molecule type" value="Genomic_DNA"/>
</dbReference>
<dbReference type="InterPro" id="IPR001940">
    <property type="entry name" value="Peptidase_S1C"/>
</dbReference>
<dbReference type="InterPro" id="IPR009003">
    <property type="entry name" value="Peptidase_S1_PA"/>
</dbReference>